<keyword evidence="8" id="KW-0812">Transmembrane</keyword>
<evidence type="ECO:0000256" key="5">
    <source>
        <dbReference type="ARBA" id="ARBA00022679"/>
    </source>
</evidence>
<dbReference type="EMBL" id="JBHTFQ010000001">
    <property type="protein sequence ID" value="MFC7702754.1"/>
    <property type="molecule type" value="Genomic_DNA"/>
</dbReference>
<dbReference type="GO" id="GO:0016740">
    <property type="term" value="F:transferase activity"/>
    <property type="evidence" value="ECO:0007669"/>
    <property type="project" value="UniProtKB-KW"/>
</dbReference>
<evidence type="ECO:0000256" key="4">
    <source>
        <dbReference type="ARBA" id="ARBA00019077"/>
    </source>
</evidence>
<comment type="function">
    <text evidence="1 8">Involved in lipopolysaccharide (LPS) biosynthesis. Catalyzes the transfer of 3-deoxy-D-manno-octulosonate (Kdo) residue(s) from CMP-Kdo to lipid IV(A), the tetraacyldisaccharide-1,4'-bisphosphate precursor of lipid A.</text>
</comment>
<evidence type="ECO:0000313" key="11">
    <source>
        <dbReference type="Proteomes" id="UP001596516"/>
    </source>
</evidence>
<dbReference type="PANTHER" id="PTHR42755:SF1">
    <property type="entry name" value="3-DEOXY-D-MANNO-OCTULOSONIC ACID TRANSFERASE, MITOCHONDRIAL-RELATED"/>
    <property type="match status" value="1"/>
</dbReference>
<keyword evidence="5 8" id="KW-0808">Transferase</keyword>
<keyword evidence="8" id="KW-0448">Lipopolysaccharide biosynthesis</keyword>
<dbReference type="EC" id="2.4.99.12" evidence="3 8"/>
<evidence type="ECO:0000259" key="9">
    <source>
        <dbReference type="Pfam" id="PF04413"/>
    </source>
</evidence>
<reference evidence="11" key="1">
    <citation type="journal article" date="2019" name="Int. J. Syst. Evol. Microbiol.">
        <title>The Global Catalogue of Microorganisms (GCM) 10K type strain sequencing project: providing services to taxonomists for standard genome sequencing and annotation.</title>
        <authorList>
            <consortium name="The Broad Institute Genomics Platform"/>
            <consortium name="The Broad Institute Genome Sequencing Center for Infectious Disease"/>
            <person name="Wu L."/>
            <person name="Ma J."/>
        </authorList>
    </citation>
    <scope>NUCLEOTIDE SEQUENCE [LARGE SCALE GENOMIC DNA]</scope>
    <source>
        <strain evidence="11">CGMCC 1.12750</strain>
    </source>
</reference>
<comment type="pathway">
    <text evidence="2 8">Bacterial outer membrane biogenesis; LPS core biosynthesis.</text>
</comment>
<dbReference type="InterPro" id="IPR038107">
    <property type="entry name" value="Glycos_transf_N_sf"/>
</dbReference>
<evidence type="ECO:0000256" key="2">
    <source>
        <dbReference type="ARBA" id="ARBA00004713"/>
    </source>
</evidence>
<dbReference type="Proteomes" id="UP001596516">
    <property type="component" value="Unassembled WGS sequence"/>
</dbReference>
<comment type="similarity">
    <text evidence="8">Belongs to the glycosyltransferase group 1 family.</text>
</comment>
<proteinExistence type="inferred from homology"/>
<comment type="caution">
    <text evidence="10">The sequence shown here is derived from an EMBL/GenBank/DDBJ whole genome shotgun (WGS) entry which is preliminary data.</text>
</comment>
<dbReference type="RefSeq" id="WP_377397714.1">
    <property type="nucleotide sequence ID" value="NZ_JBHTFQ010000001.1"/>
</dbReference>
<evidence type="ECO:0000256" key="1">
    <source>
        <dbReference type="ARBA" id="ARBA00003394"/>
    </source>
</evidence>
<accession>A0ABW2UDU1</accession>
<dbReference type="PANTHER" id="PTHR42755">
    <property type="entry name" value="3-DEOXY-MANNO-OCTULOSONATE CYTIDYLYLTRANSFERASE"/>
    <property type="match status" value="1"/>
</dbReference>
<dbReference type="Gene3D" id="3.40.50.2000">
    <property type="entry name" value="Glycogen Phosphorylase B"/>
    <property type="match status" value="1"/>
</dbReference>
<protein>
    <recommendedName>
        <fullName evidence="4 8">3-deoxy-D-manno-octulosonic acid transferase</fullName>
        <shortName evidence="8">Kdo transferase</shortName>
        <ecNumber evidence="3 8">2.4.99.12</ecNumber>
    </recommendedName>
    <alternativeName>
        <fullName evidence="6 8">Lipid IV(A) 3-deoxy-D-manno-octulosonic acid transferase</fullName>
    </alternativeName>
</protein>
<organism evidence="10 11">
    <name type="scientific">Plastorhodobacter daqingensis</name>
    <dbReference type="NCBI Taxonomy" id="1387281"/>
    <lineage>
        <taxon>Bacteria</taxon>
        <taxon>Pseudomonadati</taxon>
        <taxon>Pseudomonadota</taxon>
        <taxon>Alphaproteobacteria</taxon>
        <taxon>Rhodobacterales</taxon>
        <taxon>Paracoccaceae</taxon>
        <taxon>Plastorhodobacter</taxon>
    </lineage>
</organism>
<evidence type="ECO:0000256" key="3">
    <source>
        <dbReference type="ARBA" id="ARBA00012621"/>
    </source>
</evidence>
<feature type="domain" description="3-deoxy-D-manno-octulosonic-acid transferase N-terminal" evidence="9">
    <location>
        <begin position="45"/>
        <end position="221"/>
    </location>
</feature>
<feature type="transmembrane region" description="Helical" evidence="8">
    <location>
        <begin position="12"/>
        <end position="34"/>
    </location>
</feature>
<dbReference type="Pfam" id="PF04413">
    <property type="entry name" value="Glycos_transf_N"/>
    <property type="match status" value="1"/>
</dbReference>
<keyword evidence="8" id="KW-0472">Membrane</keyword>
<comment type="catalytic activity">
    <reaction evidence="7 8">
        <text>lipid IVA (E. coli) + CMP-3-deoxy-beta-D-manno-octulosonate = alpha-Kdo-(2-&gt;6)-lipid IVA (E. coli) + CMP + H(+)</text>
        <dbReference type="Rhea" id="RHEA:28066"/>
        <dbReference type="ChEBI" id="CHEBI:15378"/>
        <dbReference type="ChEBI" id="CHEBI:58603"/>
        <dbReference type="ChEBI" id="CHEBI:60364"/>
        <dbReference type="ChEBI" id="CHEBI:60377"/>
        <dbReference type="ChEBI" id="CHEBI:85987"/>
        <dbReference type="EC" id="2.4.99.12"/>
    </reaction>
</comment>
<name>A0ABW2UDU1_9RHOB</name>
<keyword evidence="8" id="KW-1003">Cell membrane</keyword>
<dbReference type="InterPro" id="IPR039901">
    <property type="entry name" value="Kdotransferase"/>
</dbReference>
<evidence type="ECO:0000256" key="8">
    <source>
        <dbReference type="RuleBase" id="RU365103"/>
    </source>
</evidence>
<dbReference type="InterPro" id="IPR007507">
    <property type="entry name" value="Glycos_transf_N"/>
</dbReference>
<keyword evidence="8" id="KW-1133">Transmembrane helix</keyword>
<sequence>MAHAALPAGLRLFMALYRLIWYPALPLVMLYFLMRGRKDRAYLRHMGERFGGGAGPVGAVWVHAVSLGEMRSAVPLVRALLDRGDCVVTTHLTPAGRRAAETAFATEIAEGRLAACYLPLEFGWAYRRFFRRLRPRLGLVLEIEVWPVMILAARKAGVPLFLANSQYPARSFARDRRLAHWLGHPVRALAGVLAKSETHAARFAALGAPNIHVCGELRFDQPIPPALPAAAEALSRAHPALARRGVVTLASVVEGEDDHYLTAYRHVQSELRRQGLQPPLFIHVPRAPERFSAVGDLLEAAGQNVLRRSRAFDAQLGPRPGAFDPDADILLGDSLGEMYFYLALADVVVVGGGFVKKGAHNVIEPLALRKPVLVGPHVWTIEYPGIEAQAAQVMKVCPEIPDLAAELLDLLQNRHKLDAMADRTDSFFAEHAGATRRSLAVIDPLLGPRHD</sequence>
<gene>
    <name evidence="10" type="ORF">ACFQXB_00920</name>
</gene>
<evidence type="ECO:0000313" key="10">
    <source>
        <dbReference type="EMBL" id="MFC7702754.1"/>
    </source>
</evidence>
<comment type="subcellular location">
    <subcellularLocation>
        <location evidence="8">Cell membrane</location>
    </subcellularLocation>
</comment>
<dbReference type="Gene3D" id="3.40.50.11720">
    <property type="entry name" value="3-Deoxy-D-manno-octulosonic-acid transferase, N-terminal domain"/>
    <property type="match status" value="1"/>
</dbReference>
<evidence type="ECO:0000256" key="7">
    <source>
        <dbReference type="ARBA" id="ARBA00049183"/>
    </source>
</evidence>
<keyword evidence="11" id="KW-1185">Reference proteome</keyword>
<evidence type="ECO:0000256" key="6">
    <source>
        <dbReference type="ARBA" id="ARBA00031445"/>
    </source>
</evidence>